<evidence type="ECO:0000313" key="1">
    <source>
        <dbReference type="EMBL" id="CAJ73298.1"/>
    </source>
</evidence>
<reference evidence="1" key="1">
    <citation type="journal article" date="2006" name="Nature">
        <title>Deciphering the evolution and metabolism of an anammox bacterium from a community genome.</title>
        <authorList>
            <person name="Strous M."/>
            <person name="Pelletier E."/>
            <person name="Mangenot S."/>
            <person name="Rattei T."/>
            <person name="Lehner A."/>
            <person name="Taylor M.W."/>
            <person name="Horn M."/>
            <person name="Daims H."/>
            <person name="Bartol-Mavel D."/>
            <person name="Wincker P."/>
            <person name="Barbe V."/>
            <person name="Fonknechten N."/>
            <person name="Vallenet D."/>
            <person name="Segurens B."/>
            <person name="Schenowitz-Truong C."/>
            <person name="Medigue C."/>
            <person name="Collingro A."/>
            <person name="Snel B."/>
            <person name="Dutilh B.E."/>
            <person name="OpDenCamp H.J.M."/>
            <person name="vanDerDrift C."/>
            <person name="Cirpus I."/>
            <person name="vanDePas-Schoonen K.T."/>
            <person name="Harhangi H.R."/>
            <person name="vanNiftrik L."/>
            <person name="Schmid M."/>
            <person name="Keltjens J."/>
            <person name="vanDeVossenberg J."/>
            <person name="Kartal B."/>
            <person name="Meier H."/>
            <person name="Frishman D."/>
            <person name="Huynen M.A."/>
            <person name="Mewes H."/>
            <person name="Weissenbach J."/>
            <person name="Jetten M.S.M."/>
            <person name="Wagner M."/>
            <person name="LePaslier D."/>
        </authorList>
    </citation>
    <scope>NUCLEOTIDE SEQUENCE</scope>
</reference>
<dbReference type="Proteomes" id="UP000501926">
    <property type="component" value="Chromosome"/>
</dbReference>
<dbReference type="EMBL" id="CP049055">
    <property type="protein sequence ID" value="QII12891.1"/>
    <property type="molecule type" value="Genomic_DNA"/>
</dbReference>
<proteinExistence type="predicted"/>
<gene>
    <name evidence="2" type="ORF">KsCSTR_35120</name>
    <name evidence="1" type="ORF">kuste2550</name>
</gene>
<reference evidence="2 3" key="3">
    <citation type="submission" date="2020-02" db="EMBL/GenBank/DDBJ databases">
        <title>Newly sequenced genome of strain CSTR1 showed variability in Candidatus Kuenenia stuttgartiensis genomes.</title>
        <authorList>
            <person name="Ding C."/>
            <person name="Adrian L."/>
        </authorList>
    </citation>
    <scope>NUCLEOTIDE SEQUENCE [LARGE SCALE GENOMIC DNA]</scope>
    <source>
        <strain evidence="2 3">CSTR1</strain>
    </source>
</reference>
<dbReference type="AlphaFoldDB" id="Q1Q6U5"/>
<dbReference type="EMBL" id="CT573071">
    <property type="protein sequence ID" value="CAJ73298.1"/>
    <property type="molecule type" value="Genomic_DNA"/>
</dbReference>
<organism evidence="1">
    <name type="scientific">Kuenenia stuttgartiensis</name>
    <dbReference type="NCBI Taxonomy" id="174633"/>
    <lineage>
        <taxon>Bacteria</taxon>
        <taxon>Pseudomonadati</taxon>
        <taxon>Planctomycetota</taxon>
        <taxon>Candidatus Brocadiia</taxon>
        <taxon>Candidatus Brocadiales</taxon>
        <taxon>Candidatus Brocadiaceae</taxon>
        <taxon>Candidatus Kuenenia</taxon>
    </lineage>
</organism>
<name>Q1Q6U5_KUEST</name>
<evidence type="ECO:0000313" key="3">
    <source>
        <dbReference type="Proteomes" id="UP000501926"/>
    </source>
</evidence>
<evidence type="ECO:0000313" key="2">
    <source>
        <dbReference type="EMBL" id="QII12891.1"/>
    </source>
</evidence>
<protein>
    <submittedName>
        <fullName evidence="1">Uncharacterized protein</fullName>
    </submittedName>
</protein>
<reference evidence="1" key="2">
    <citation type="submission" date="2006-01" db="EMBL/GenBank/DDBJ databases">
        <authorList>
            <person name="Genoscope"/>
        </authorList>
    </citation>
    <scope>NUCLEOTIDE SEQUENCE</scope>
</reference>
<accession>Q1Q6U5</accession>
<sequence length="60" mass="6958">MTLLFKLSPLRTIPLSLQVEYDIGSPFFSYLQRELTASILVSLRVFEKQFVNHNYLAPVI</sequence>